<evidence type="ECO:0000259" key="2">
    <source>
        <dbReference type="Pfam" id="PF05229"/>
    </source>
</evidence>
<organism evidence="3 4">
    <name type="scientific">Candidatus Methylobacter favarea</name>
    <dbReference type="NCBI Taxonomy" id="2707345"/>
    <lineage>
        <taxon>Bacteria</taxon>
        <taxon>Pseudomonadati</taxon>
        <taxon>Pseudomonadota</taxon>
        <taxon>Gammaproteobacteria</taxon>
        <taxon>Methylococcales</taxon>
        <taxon>Methylococcaceae</taxon>
        <taxon>Methylobacter</taxon>
    </lineage>
</organism>
<proteinExistence type="predicted"/>
<name>A0A8S0YAZ1_9GAMM</name>
<feature type="chain" id="PRO_5035841686" description="Spore coat protein U/FanG domain-containing protein" evidence="1">
    <location>
        <begin position="37"/>
        <end position="180"/>
    </location>
</feature>
<dbReference type="PANTHER" id="PTHR37089:SF3">
    <property type="entry name" value="EXPORTED PROTEIN"/>
    <property type="match status" value="1"/>
</dbReference>
<comment type="caution">
    <text evidence="3">The sequence shown here is derived from an EMBL/GenBank/DDBJ whole genome shotgun (WGS) entry which is preliminary data.</text>
</comment>
<dbReference type="InterPro" id="IPR053167">
    <property type="entry name" value="Spore_coat_component"/>
</dbReference>
<gene>
    <name evidence="3" type="ORF">METHB2_820004</name>
</gene>
<protein>
    <recommendedName>
        <fullName evidence="2">Spore coat protein U/FanG domain-containing protein</fullName>
    </recommendedName>
</protein>
<dbReference type="RefSeq" id="WP_174627545.1">
    <property type="nucleotide sequence ID" value="NZ_CADCXN010000116.1"/>
</dbReference>
<dbReference type="EMBL" id="CADCXN010000116">
    <property type="protein sequence ID" value="CAA9892817.1"/>
    <property type="molecule type" value="Genomic_DNA"/>
</dbReference>
<evidence type="ECO:0000313" key="3">
    <source>
        <dbReference type="EMBL" id="CAA9892817.1"/>
    </source>
</evidence>
<evidence type="ECO:0000256" key="1">
    <source>
        <dbReference type="SAM" id="SignalP"/>
    </source>
</evidence>
<accession>A0A8S0YAZ1</accession>
<feature type="domain" description="Spore coat protein U/FanG" evidence="2">
    <location>
        <begin position="40"/>
        <end position="175"/>
    </location>
</feature>
<dbReference type="AlphaFoldDB" id="A0A8S0YAZ1"/>
<reference evidence="3 4" key="1">
    <citation type="submission" date="2020-02" db="EMBL/GenBank/DDBJ databases">
        <authorList>
            <person name="Hogendoorn C."/>
        </authorList>
    </citation>
    <scope>NUCLEOTIDE SEQUENCE [LARGE SCALE GENOMIC DNA]</scope>
    <source>
        <strain evidence="3">METHB21</strain>
    </source>
</reference>
<sequence>MKTYTPLKSIQNFDKKALLGALLAAGMAMGSAGVCAATATGAMAVDATLTSSCTVSASTLSFGSISALNVTADVTADTGTTLQIACSSGTTTPVIYSLPTSPRILTRVGGGTMAFNLSQTAGATADNLAATATGEAIGNGWTADGAAHAVIIYGRIPTASFAGQPVGAYSATIAINVEYS</sequence>
<dbReference type="InterPro" id="IPR007893">
    <property type="entry name" value="Spore_coat_U/FanG"/>
</dbReference>
<keyword evidence="1" id="KW-0732">Signal</keyword>
<dbReference type="PANTHER" id="PTHR37089">
    <property type="entry name" value="PROTEIN U-RELATED"/>
    <property type="match status" value="1"/>
</dbReference>
<keyword evidence="4" id="KW-1185">Reference proteome</keyword>
<feature type="signal peptide" evidence="1">
    <location>
        <begin position="1"/>
        <end position="36"/>
    </location>
</feature>
<dbReference type="Proteomes" id="UP000494216">
    <property type="component" value="Unassembled WGS sequence"/>
</dbReference>
<evidence type="ECO:0000313" key="4">
    <source>
        <dbReference type="Proteomes" id="UP000494216"/>
    </source>
</evidence>
<dbReference type="Pfam" id="PF05229">
    <property type="entry name" value="SCPU"/>
    <property type="match status" value="1"/>
</dbReference>